<gene>
    <name evidence="2" type="ORF">B9Z19DRAFT_706186</name>
</gene>
<evidence type="ECO:0000256" key="1">
    <source>
        <dbReference type="SAM" id="SignalP"/>
    </source>
</evidence>
<dbReference type="EMBL" id="NESQ01000006">
    <property type="protein sequence ID" value="PUU83869.1"/>
    <property type="molecule type" value="Genomic_DNA"/>
</dbReference>
<evidence type="ECO:0000313" key="2">
    <source>
        <dbReference type="EMBL" id="PUU83869.1"/>
    </source>
</evidence>
<accession>A0A2T7A819</accession>
<evidence type="ECO:0000313" key="3">
    <source>
        <dbReference type="Proteomes" id="UP000244722"/>
    </source>
</evidence>
<organism evidence="2 3">
    <name type="scientific">Tuber borchii</name>
    <name type="common">White truffle</name>
    <dbReference type="NCBI Taxonomy" id="42251"/>
    <lineage>
        <taxon>Eukaryota</taxon>
        <taxon>Fungi</taxon>
        <taxon>Dikarya</taxon>
        <taxon>Ascomycota</taxon>
        <taxon>Pezizomycotina</taxon>
        <taxon>Pezizomycetes</taxon>
        <taxon>Pezizales</taxon>
        <taxon>Tuberaceae</taxon>
        <taxon>Tuber</taxon>
    </lineage>
</organism>
<dbReference type="AlphaFoldDB" id="A0A2T7A819"/>
<keyword evidence="3" id="KW-1185">Reference proteome</keyword>
<keyword evidence="1" id="KW-0732">Signal</keyword>
<reference evidence="2 3" key="1">
    <citation type="submission" date="2017-04" db="EMBL/GenBank/DDBJ databases">
        <title>Draft genome sequence of Tuber borchii Vittad., a whitish edible truffle.</title>
        <authorList>
            <consortium name="DOE Joint Genome Institute"/>
            <person name="Murat C."/>
            <person name="Kuo A."/>
            <person name="Barry K.W."/>
            <person name="Clum A."/>
            <person name="Dockter R.B."/>
            <person name="Fauchery L."/>
            <person name="Iotti M."/>
            <person name="Kohler A."/>
            <person name="Labutti K."/>
            <person name="Lindquist E.A."/>
            <person name="Lipzen A."/>
            <person name="Ohm R.A."/>
            <person name="Wang M."/>
            <person name="Grigoriev I.V."/>
            <person name="Zambonelli A."/>
            <person name="Martin F.M."/>
        </authorList>
    </citation>
    <scope>NUCLEOTIDE SEQUENCE [LARGE SCALE GENOMIC DNA]</scope>
    <source>
        <strain evidence="2 3">Tbo3840</strain>
    </source>
</reference>
<proteinExistence type="predicted"/>
<dbReference type="Proteomes" id="UP000244722">
    <property type="component" value="Unassembled WGS sequence"/>
</dbReference>
<sequence>MPRGCVFWPTGGVRAWALMFWGELLSGGISPSFPLEAVGEVAERKQKRAGRVKIALSNINKVRWPEQLLEN</sequence>
<protein>
    <submittedName>
        <fullName evidence="2">Uncharacterized protein</fullName>
    </submittedName>
</protein>
<feature type="signal peptide" evidence="1">
    <location>
        <begin position="1"/>
        <end position="26"/>
    </location>
</feature>
<name>A0A2T7A819_TUBBO</name>
<comment type="caution">
    <text evidence="2">The sequence shown here is derived from an EMBL/GenBank/DDBJ whole genome shotgun (WGS) entry which is preliminary data.</text>
</comment>
<feature type="chain" id="PRO_5015675768" evidence="1">
    <location>
        <begin position="27"/>
        <end position="71"/>
    </location>
</feature>